<dbReference type="Gene3D" id="3.40.50.360">
    <property type="match status" value="1"/>
</dbReference>
<dbReference type="SUPFAM" id="SSF52218">
    <property type="entry name" value="Flavoproteins"/>
    <property type="match status" value="1"/>
</dbReference>
<feature type="domain" description="Flavodoxin-like" evidence="1">
    <location>
        <begin position="2"/>
        <end position="129"/>
    </location>
</feature>
<organism evidence="2 3">
    <name type="scientific">Pseudobutyrivibrio ruminis DSM 9787</name>
    <dbReference type="NCBI Taxonomy" id="1123011"/>
    <lineage>
        <taxon>Bacteria</taxon>
        <taxon>Bacillati</taxon>
        <taxon>Bacillota</taxon>
        <taxon>Clostridia</taxon>
        <taxon>Lachnospirales</taxon>
        <taxon>Lachnospiraceae</taxon>
        <taxon>Pseudobutyrivibrio</taxon>
    </lineage>
</organism>
<dbReference type="InterPro" id="IPR008254">
    <property type="entry name" value="Flavodoxin/NO_synth"/>
</dbReference>
<gene>
    <name evidence="2" type="ORF">SAMN02910411_0219</name>
</gene>
<dbReference type="EMBL" id="OBMR01000012">
    <property type="protein sequence ID" value="SOC14075.1"/>
    <property type="molecule type" value="Genomic_DNA"/>
</dbReference>
<proteinExistence type="predicted"/>
<evidence type="ECO:0000313" key="2">
    <source>
        <dbReference type="EMBL" id="SOC14075.1"/>
    </source>
</evidence>
<dbReference type="GO" id="GO:0010181">
    <property type="term" value="F:FMN binding"/>
    <property type="evidence" value="ECO:0007669"/>
    <property type="project" value="InterPro"/>
</dbReference>
<sequence>MVAVRYYSKSGNTKSLAEAIAKGAGVIPISVDEDNAKITEDIDVLFIGGALYAYGLDKVMNDYLSGIDGKKVKKAVVFSTSWISKHSIDLIKKALKEKGIEVADETCYVRNKPNDKQLAEAEAFAKKFI</sequence>
<protein>
    <submittedName>
        <fullName evidence="2">Flavodoxin domain-containing protein</fullName>
    </submittedName>
</protein>
<dbReference type="GO" id="GO:0016651">
    <property type="term" value="F:oxidoreductase activity, acting on NAD(P)H"/>
    <property type="evidence" value="ECO:0007669"/>
    <property type="project" value="UniProtKB-ARBA"/>
</dbReference>
<dbReference type="Proteomes" id="UP000219563">
    <property type="component" value="Unassembled WGS sequence"/>
</dbReference>
<dbReference type="RefSeq" id="WP_179670752.1">
    <property type="nucleotide sequence ID" value="NZ_OBMR01000012.1"/>
</dbReference>
<dbReference type="InterPro" id="IPR029039">
    <property type="entry name" value="Flavoprotein-like_sf"/>
</dbReference>
<evidence type="ECO:0000259" key="1">
    <source>
        <dbReference type="PROSITE" id="PS50902"/>
    </source>
</evidence>
<reference evidence="2 3" key="1">
    <citation type="submission" date="2017-08" db="EMBL/GenBank/DDBJ databases">
        <authorList>
            <person name="de Groot N.N."/>
        </authorList>
    </citation>
    <scope>NUCLEOTIDE SEQUENCE [LARGE SCALE GENOMIC DNA]</scope>
    <source>
        <strain evidence="2 3">DSM 9787</strain>
    </source>
</reference>
<dbReference type="AlphaFoldDB" id="A0A285SZ87"/>
<evidence type="ECO:0000313" key="3">
    <source>
        <dbReference type="Proteomes" id="UP000219563"/>
    </source>
</evidence>
<dbReference type="PROSITE" id="PS50902">
    <property type="entry name" value="FLAVODOXIN_LIKE"/>
    <property type="match status" value="1"/>
</dbReference>
<accession>A0A285SZ87</accession>
<name>A0A285SZ87_9FIRM</name>